<gene>
    <name evidence="1" type="ORF">FA15DRAFT_616812</name>
</gene>
<sequence length="561" mass="63403">MLSSGRKSKEPPSRQVQAAVQELPVELWLYISELLSPQERVKLLGVNRLFYELAMDALYEKLSLVSPDTGALLDVLDTLRNPTISKRVRKLTIWPASMCEALYSDKSTRRNGRSVTKPANVFHKYLGKVYKGDSTCPASDPSDKYPSIEERRELFREGVFNLTQVKEVNIYIGKYASQVYLSSYILPFLQEVLWPSIRDTVRVLNVDAPNHWLEGFFPDTHDGLPTSLRYLGFKIQASSPFGGQERPKVSDALATLLKGLSEDDTLGELTLNTECADVWDPLDVVPSLKTLNIHNIPILPNPMESDMHYFLWRNPTIENLSYTIHSTTKAARLYKSTPSTKKGDCVGQPILSRLSSLTLSFDQRPSRRLDYLEYFASIGDNITRLSVNSPTLFSDLKQLLDAFASPASAVTPKLEVLHLTTPLLSPEMVKLIARKCPKLVELKFDINAMVGKDVYSINDEQNAHPVYDSKRLHKPHEFLAGLSNYAKSGIFREWSLRDLTIMEWEYGKGRAYNWETMTAVAALIPSIKSFVLQGHMRRDGLAELVPKFVLTDIGKRPEAWS</sequence>
<dbReference type="AlphaFoldDB" id="A0A5C3KZV2"/>
<accession>A0A5C3KZV2</accession>
<protein>
    <recommendedName>
        <fullName evidence="3">F-box domain-containing protein</fullName>
    </recommendedName>
</protein>
<dbReference type="InterPro" id="IPR036047">
    <property type="entry name" value="F-box-like_dom_sf"/>
</dbReference>
<dbReference type="SUPFAM" id="SSF81383">
    <property type="entry name" value="F-box domain"/>
    <property type="match status" value="1"/>
</dbReference>
<organism evidence="1 2">
    <name type="scientific">Coprinopsis marcescibilis</name>
    <name type="common">Agaric fungus</name>
    <name type="synonym">Psathyrella marcescibilis</name>
    <dbReference type="NCBI Taxonomy" id="230819"/>
    <lineage>
        <taxon>Eukaryota</taxon>
        <taxon>Fungi</taxon>
        <taxon>Dikarya</taxon>
        <taxon>Basidiomycota</taxon>
        <taxon>Agaricomycotina</taxon>
        <taxon>Agaricomycetes</taxon>
        <taxon>Agaricomycetidae</taxon>
        <taxon>Agaricales</taxon>
        <taxon>Agaricineae</taxon>
        <taxon>Psathyrellaceae</taxon>
        <taxon>Coprinopsis</taxon>
    </lineage>
</organism>
<dbReference type="EMBL" id="ML210181">
    <property type="protein sequence ID" value="TFK25837.1"/>
    <property type="molecule type" value="Genomic_DNA"/>
</dbReference>
<keyword evidence="2" id="KW-1185">Reference proteome</keyword>
<name>A0A5C3KZV2_COPMA</name>
<evidence type="ECO:0000313" key="2">
    <source>
        <dbReference type="Proteomes" id="UP000307440"/>
    </source>
</evidence>
<dbReference type="SUPFAM" id="SSF52047">
    <property type="entry name" value="RNI-like"/>
    <property type="match status" value="1"/>
</dbReference>
<evidence type="ECO:0000313" key="1">
    <source>
        <dbReference type="EMBL" id="TFK25837.1"/>
    </source>
</evidence>
<evidence type="ECO:0008006" key="3">
    <source>
        <dbReference type="Google" id="ProtNLM"/>
    </source>
</evidence>
<proteinExistence type="predicted"/>
<dbReference type="InterPro" id="IPR032675">
    <property type="entry name" value="LRR_dom_sf"/>
</dbReference>
<dbReference type="Proteomes" id="UP000307440">
    <property type="component" value="Unassembled WGS sequence"/>
</dbReference>
<dbReference type="OrthoDB" id="2915292at2759"/>
<reference evidence="1 2" key="1">
    <citation type="journal article" date="2019" name="Nat. Ecol. Evol.">
        <title>Megaphylogeny resolves global patterns of mushroom evolution.</title>
        <authorList>
            <person name="Varga T."/>
            <person name="Krizsan K."/>
            <person name="Foldi C."/>
            <person name="Dima B."/>
            <person name="Sanchez-Garcia M."/>
            <person name="Sanchez-Ramirez S."/>
            <person name="Szollosi G.J."/>
            <person name="Szarkandi J.G."/>
            <person name="Papp V."/>
            <person name="Albert L."/>
            <person name="Andreopoulos W."/>
            <person name="Angelini C."/>
            <person name="Antonin V."/>
            <person name="Barry K.W."/>
            <person name="Bougher N.L."/>
            <person name="Buchanan P."/>
            <person name="Buyck B."/>
            <person name="Bense V."/>
            <person name="Catcheside P."/>
            <person name="Chovatia M."/>
            <person name="Cooper J."/>
            <person name="Damon W."/>
            <person name="Desjardin D."/>
            <person name="Finy P."/>
            <person name="Geml J."/>
            <person name="Haridas S."/>
            <person name="Hughes K."/>
            <person name="Justo A."/>
            <person name="Karasinski D."/>
            <person name="Kautmanova I."/>
            <person name="Kiss B."/>
            <person name="Kocsube S."/>
            <person name="Kotiranta H."/>
            <person name="LaButti K.M."/>
            <person name="Lechner B.E."/>
            <person name="Liimatainen K."/>
            <person name="Lipzen A."/>
            <person name="Lukacs Z."/>
            <person name="Mihaltcheva S."/>
            <person name="Morgado L.N."/>
            <person name="Niskanen T."/>
            <person name="Noordeloos M.E."/>
            <person name="Ohm R.A."/>
            <person name="Ortiz-Santana B."/>
            <person name="Ovrebo C."/>
            <person name="Racz N."/>
            <person name="Riley R."/>
            <person name="Savchenko A."/>
            <person name="Shiryaev A."/>
            <person name="Soop K."/>
            <person name="Spirin V."/>
            <person name="Szebenyi C."/>
            <person name="Tomsovsky M."/>
            <person name="Tulloss R.E."/>
            <person name="Uehling J."/>
            <person name="Grigoriev I.V."/>
            <person name="Vagvolgyi C."/>
            <person name="Papp T."/>
            <person name="Martin F.M."/>
            <person name="Miettinen O."/>
            <person name="Hibbett D.S."/>
            <person name="Nagy L.G."/>
        </authorList>
    </citation>
    <scope>NUCLEOTIDE SEQUENCE [LARGE SCALE GENOMIC DNA]</scope>
    <source>
        <strain evidence="1 2">CBS 121175</strain>
    </source>
</reference>
<dbReference type="Gene3D" id="3.80.10.10">
    <property type="entry name" value="Ribonuclease Inhibitor"/>
    <property type="match status" value="1"/>
</dbReference>